<name>A0AAI9CUY2_9VIBR</name>
<dbReference type="Pfam" id="PF07963">
    <property type="entry name" value="N_methyl"/>
    <property type="match status" value="1"/>
</dbReference>
<proteinExistence type="predicted"/>
<organism evidence="2 3">
    <name type="scientific">Vibrio navarrensis</name>
    <dbReference type="NCBI Taxonomy" id="29495"/>
    <lineage>
        <taxon>Bacteria</taxon>
        <taxon>Pseudomonadati</taxon>
        <taxon>Pseudomonadota</taxon>
        <taxon>Gammaproteobacteria</taxon>
        <taxon>Vibrionales</taxon>
        <taxon>Vibrionaceae</taxon>
        <taxon>Vibrio</taxon>
    </lineage>
</organism>
<dbReference type="EMBL" id="ABNSCA010000005">
    <property type="protein sequence ID" value="ELN6932835.1"/>
    <property type="molecule type" value="Genomic_DNA"/>
</dbReference>
<dbReference type="InterPro" id="IPR012902">
    <property type="entry name" value="N_methyl_site"/>
</dbReference>
<keyword evidence="1" id="KW-0812">Transmembrane</keyword>
<evidence type="ECO:0000313" key="3">
    <source>
        <dbReference type="Proteomes" id="UP001253463"/>
    </source>
</evidence>
<evidence type="ECO:0000256" key="1">
    <source>
        <dbReference type="SAM" id="Phobius"/>
    </source>
</evidence>
<accession>A0AAI9CUY2</accession>
<sequence>MVNKQQGFSLIEVMISFILIGIGALGLVKMQTYIEQRADYALRSIEALHYAEDQLEWFRTRGASAAVPVADYTLDIKTASSSVASNSFISSPYTLTWTVKAVPALSGALKNISIQASWTDRLGHPQSVELKTMISKYSEFDTH</sequence>
<comment type="caution">
    <text evidence="2">The sequence shown here is derived from an EMBL/GenBank/DDBJ whole genome shotgun (WGS) entry which is preliminary data.</text>
</comment>
<keyword evidence="1" id="KW-1133">Transmembrane helix</keyword>
<evidence type="ECO:0000313" key="2">
    <source>
        <dbReference type="EMBL" id="ELN6932835.1"/>
    </source>
</evidence>
<dbReference type="Proteomes" id="UP001253463">
    <property type="component" value="Unassembled WGS sequence"/>
</dbReference>
<gene>
    <name evidence="2" type="ORF">RZY48_002234</name>
</gene>
<dbReference type="AlphaFoldDB" id="A0AAI9CUY2"/>
<dbReference type="NCBIfam" id="TIGR02532">
    <property type="entry name" value="IV_pilin_GFxxxE"/>
    <property type="match status" value="1"/>
</dbReference>
<reference evidence="2" key="1">
    <citation type="submission" date="2023-10" db="EMBL/GenBank/DDBJ databases">
        <authorList>
            <consortium name="PulseNet: The National Subtyping Network for Foodborne Disease Surveillance"/>
        </authorList>
    </citation>
    <scope>NUCLEOTIDE SEQUENCE</scope>
    <source>
        <strain evidence="2">PNUSAV004886</strain>
    </source>
</reference>
<protein>
    <submittedName>
        <fullName evidence="2">Prepilin-type N-terminal cleavage/methylation domain-containing protein</fullName>
    </submittedName>
</protein>
<keyword evidence="1" id="KW-0472">Membrane</keyword>
<dbReference type="PROSITE" id="PS00409">
    <property type="entry name" value="PROKAR_NTER_METHYL"/>
    <property type="match status" value="1"/>
</dbReference>
<feature type="transmembrane region" description="Helical" evidence="1">
    <location>
        <begin position="6"/>
        <end position="28"/>
    </location>
</feature>